<dbReference type="CDD" id="cd03013">
    <property type="entry name" value="PRX5_like"/>
    <property type="match status" value="1"/>
</dbReference>
<feature type="domain" description="Thioredoxin" evidence="5">
    <location>
        <begin position="3"/>
        <end position="147"/>
    </location>
</feature>
<dbReference type="GO" id="GO:0034599">
    <property type="term" value="P:cellular response to oxidative stress"/>
    <property type="evidence" value="ECO:0007669"/>
    <property type="project" value="InterPro"/>
</dbReference>
<dbReference type="PANTHER" id="PTHR10430">
    <property type="entry name" value="PEROXIREDOXIN"/>
    <property type="match status" value="1"/>
</dbReference>
<dbReference type="InterPro" id="IPR036249">
    <property type="entry name" value="Thioredoxin-like_sf"/>
</dbReference>
<dbReference type="GO" id="GO:0008379">
    <property type="term" value="F:thioredoxin peroxidase activity"/>
    <property type="evidence" value="ECO:0007669"/>
    <property type="project" value="InterPro"/>
</dbReference>
<dbReference type="InterPro" id="IPR013740">
    <property type="entry name" value="Redoxin"/>
</dbReference>
<dbReference type="GO" id="GO:0045454">
    <property type="term" value="P:cell redox homeostasis"/>
    <property type="evidence" value="ECO:0007669"/>
    <property type="project" value="TreeGrafter"/>
</dbReference>
<dbReference type="GO" id="GO:0005737">
    <property type="term" value="C:cytoplasm"/>
    <property type="evidence" value="ECO:0007669"/>
    <property type="project" value="TreeGrafter"/>
</dbReference>
<evidence type="ECO:0000256" key="2">
    <source>
        <dbReference type="ARBA" id="ARBA00022862"/>
    </source>
</evidence>
<reference evidence="6" key="1">
    <citation type="submission" date="2018-05" db="EMBL/GenBank/DDBJ databases">
        <authorList>
            <person name="Lanie J.A."/>
            <person name="Ng W.-L."/>
            <person name="Kazmierczak K.M."/>
            <person name="Andrzejewski T.M."/>
            <person name="Davidsen T.M."/>
            <person name="Wayne K.J."/>
            <person name="Tettelin H."/>
            <person name="Glass J.I."/>
            <person name="Rusch D."/>
            <person name="Podicherti R."/>
            <person name="Tsui H.-C.T."/>
            <person name="Winkler M.E."/>
        </authorList>
    </citation>
    <scope>NUCLEOTIDE SEQUENCE</scope>
</reference>
<gene>
    <name evidence="6" type="ORF">METZ01_LOCUS205790</name>
</gene>
<sequence length="153" mass="16322">MRIKVGEKIPNSKVFILSKEGPKEISIGDFIGGGKVILFGVPGAFTPTCSAKHLPSFVNSMDKAKIKGITKVICVSVNDPYVMDAWGKSYNSSGKITMLGDSRGEFTKSIGAEIDLKFTKGLGIRSGRYTMLIDGGILKKVVEETGKCEATAA</sequence>
<dbReference type="Pfam" id="PF08534">
    <property type="entry name" value="Redoxin"/>
    <property type="match status" value="1"/>
</dbReference>
<keyword evidence="4" id="KW-0676">Redox-active center</keyword>
<dbReference type="AlphaFoldDB" id="A0A382EQ65"/>
<accession>A0A382EQ65</accession>
<evidence type="ECO:0000259" key="5">
    <source>
        <dbReference type="PROSITE" id="PS51352"/>
    </source>
</evidence>
<dbReference type="SUPFAM" id="SSF52833">
    <property type="entry name" value="Thioredoxin-like"/>
    <property type="match status" value="1"/>
</dbReference>
<feature type="non-terminal residue" evidence="6">
    <location>
        <position position="1"/>
    </location>
</feature>
<feature type="non-terminal residue" evidence="6">
    <location>
        <position position="153"/>
    </location>
</feature>
<keyword evidence="3" id="KW-0560">Oxidoreductase</keyword>
<evidence type="ECO:0000256" key="1">
    <source>
        <dbReference type="ARBA" id="ARBA00022559"/>
    </source>
</evidence>
<proteinExistence type="predicted"/>
<dbReference type="PROSITE" id="PS51352">
    <property type="entry name" value="THIOREDOXIN_2"/>
    <property type="match status" value="1"/>
</dbReference>
<keyword evidence="2" id="KW-0049">Antioxidant</keyword>
<protein>
    <recommendedName>
        <fullName evidence="5">Thioredoxin domain-containing protein</fullName>
    </recommendedName>
</protein>
<name>A0A382EQ65_9ZZZZ</name>
<dbReference type="InterPro" id="IPR037944">
    <property type="entry name" value="PRX5-like"/>
</dbReference>
<organism evidence="6">
    <name type="scientific">marine metagenome</name>
    <dbReference type="NCBI Taxonomy" id="408172"/>
    <lineage>
        <taxon>unclassified sequences</taxon>
        <taxon>metagenomes</taxon>
        <taxon>ecological metagenomes</taxon>
    </lineage>
</organism>
<dbReference type="EMBL" id="UINC01045772">
    <property type="protein sequence ID" value="SVB52936.1"/>
    <property type="molecule type" value="Genomic_DNA"/>
</dbReference>
<dbReference type="InterPro" id="IPR013766">
    <property type="entry name" value="Thioredoxin_domain"/>
</dbReference>
<keyword evidence="1" id="KW-0575">Peroxidase</keyword>
<evidence type="ECO:0000256" key="4">
    <source>
        <dbReference type="ARBA" id="ARBA00023284"/>
    </source>
</evidence>
<dbReference type="GO" id="GO:0042744">
    <property type="term" value="P:hydrogen peroxide catabolic process"/>
    <property type="evidence" value="ECO:0007669"/>
    <property type="project" value="TreeGrafter"/>
</dbReference>
<evidence type="ECO:0000256" key="3">
    <source>
        <dbReference type="ARBA" id="ARBA00023002"/>
    </source>
</evidence>
<evidence type="ECO:0000313" key="6">
    <source>
        <dbReference type="EMBL" id="SVB52936.1"/>
    </source>
</evidence>
<dbReference type="FunFam" id="3.40.30.10:FF:000020">
    <property type="entry name" value="Peroxiredoxin"/>
    <property type="match status" value="1"/>
</dbReference>
<dbReference type="Gene3D" id="3.40.30.10">
    <property type="entry name" value="Glutaredoxin"/>
    <property type="match status" value="1"/>
</dbReference>
<dbReference type="PANTHER" id="PTHR10430:SF16">
    <property type="entry name" value="PEROXIREDOXIN-5, MITOCHONDRIAL"/>
    <property type="match status" value="1"/>
</dbReference>